<dbReference type="EMBL" id="MN740644">
    <property type="protein sequence ID" value="QHS79492.1"/>
    <property type="molecule type" value="Genomic_DNA"/>
</dbReference>
<dbReference type="InterPro" id="IPR052514">
    <property type="entry name" value="SAM-dependent_MTase"/>
</dbReference>
<dbReference type="InterPro" id="IPR029063">
    <property type="entry name" value="SAM-dependent_MTases_sf"/>
</dbReference>
<dbReference type="SUPFAM" id="SSF53335">
    <property type="entry name" value="S-adenosyl-L-methionine-dependent methyltransferases"/>
    <property type="match status" value="1"/>
</dbReference>
<dbReference type="PANTHER" id="PTHR34203:SF15">
    <property type="entry name" value="SLL1173 PROTEIN"/>
    <property type="match status" value="1"/>
</dbReference>
<dbReference type="NCBIfam" id="TIGR01444">
    <property type="entry name" value="fkbM_fam"/>
    <property type="match status" value="1"/>
</dbReference>
<dbReference type="PANTHER" id="PTHR34203">
    <property type="entry name" value="METHYLTRANSFERASE, FKBM FAMILY PROTEIN"/>
    <property type="match status" value="1"/>
</dbReference>
<evidence type="ECO:0000313" key="2">
    <source>
        <dbReference type="EMBL" id="QHS79492.1"/>
    </source>
</evidence>
<organism evidence="2">
    <name type="scientific">viral metagenome</name>
    <dbReference type="NCBI Taxonomy" id="1070528"/>
    <lineage>
        <taxon>unclassified sequences</taxon>
        <taxon>metagenomes</taxon>
        <taxon>organismal metagenomes</taxon>
    </lineage>
</organism>
<proteinExistence type="predicted"/>
<protein>
    <recommendedName>
        <fullName evidence="1">Methyltransferase FkbM domain-containing protein</fullName>
    </recommendedName>
</protein>
<dbReference type="Gene3D" id="3.40.50.150">
    <property type="entry name" value="Vaccinia Virus protein VP39"/>
    <property type="match status" value="1"/>
</dbReference>
<name>A0A6C0AID3_9ZZZZ</name>
<dbReference type="InterPro" id="IPR006342">
    <property type="entry name" value="FkbM_mtfrase"/>
</dbReference>
<evidence type="ECO:0000259" key="1">
    <source>
        <dbReference type="Pfam" id="PF05050"/>
    </source>
</evidence>
<sequence length="206" mass="23626">MYFDIGANIGCWAIENVHTADKIITVEASSITFNKLCANVRNNSKIIPLNFAVCNNDGNDIVFYHADYDDVLSTLNKEWLTSPNSRFFGKPYREIRCKTITIDKLIETYGIPELIKIDVEGGEYSCISSLSQKVNHLCFEWASEVNDITFKCIDHLSTLGFANFYLQMQDNYTFRPNPEQYFDANTLKNKLLATTPKVDWGMIWCK</sequence>
<feature type="domain" description="Methyltransferase FkbM" evidence="1">
    <location>
        <begin position="4"/>
        <end position="131"/>
    </location>
</feature>
<accession>A0A6C0AID3</accession>
<dbReference type="Pfam" id="PF05050">
    <property type="entry name" value="Methyltransf_21"/>
    <property type="match status" value="1"/>
</dbReference>
<dbReference type="AlphaFoldDB" id="A0A6C0AID3"/>
<reference evidence="2" key="1">
    <citation type="journal article" date="2020" name="Nature">
        <title>Giant virus diversity and host interactions through global metagenomics.</title>
        <authorList>
            <person name="Schulz F."/>
            <person name="Roux S."/>
            <person name="Paez-Espino D."/>
            <person name="Jungbluth S."/>
            <person name="Walsh D.A."/>
            <person name="Denef V.J."/>
            <person name="McMahon K.D."/>
            <person name="Konstantinidis K.T."/>
            <person name="Eloe-Fadrosh E.A."/>
            <person name="Kyrpides N.C."/>
            <person name="Woyke T."/>
        </authorList>
    </citation>
    <scope>NUCLEOTIDE SEQUENCE</scope>
    <source>
        <strain evidence="2">GVMAG-S-1035237-23</strain>
    </source>
</reference>